<dbReference type="AlphaFoldDB" id="A0A484AM86"/>
<name>A0A484AM86_DRONA</name>
<keyword evidence="2" id="KW-1185">Reference proteome</keyword>
<gene>
    <name evidence="1" type="ORF">AWZ03_015419</name>
</gene>
<dbReference type="EMBL" id="LSRL02009661">
    <property type="protein sequence ID" value="TDG38159.1"/>
    <property type="molecule type" value="Genomic_DNA"/>
</dbReference>
<reference evidence="1 2" key="1">
    <citation type="journal article" date="2019" name="J. Hered.">
        <title>An Improved Genome Assembly for Drosophila navojoa, the Basal Species in the mojavensis Cluster.</title>
        <authorList>
            <person name="Vanderlinde T."/>
            <person name="Dupim E.G."/>
            <person name="Nazario-Yepiz N.O."/>
            <person name="Carvalho A.B."/>
        </authorList>
    </citation>
    <scope>NUCLEOTIDE SEQUENCE [LARGE SCALE GENOMIC DNA]</scope>
    <source>
        <strain evidence="1">Navoj_Jal97</strain>
        <tissue evidence="1">Whole organism</tissue>
    </source>
</reference>
<proteinExistence type="predicted"/>
<evidence type="ECO:0000313" key="2">
    <source>
        <dbReference type="Proteomes" id="UP000295192"/>
    </source>
</evidence>
<accession>A0A484AM86</accession>
<evidence type="ECO:0000313" key="1">
    <source>
        <dbReference type="EMBL" id="TDG38159.1"/>
    </source>
</evidence>
<sequence>MDCNNRDLESSLEILLKTRRHETATDALTPTMTKACAGSNLSGESIVSLLSDTDADILMTPCYNVTIMEATNLALAS</sequence>
<dbReference type="Proteomes" id="UP000295192">
    <property type="component" value="Unassembled WGS sequence"/>
</dbReference>
<comment type="caution">
    <text evidence="1">The sequence shown here is derived from an EMBL/GenBank/DDBJ whole genome shotgun (WGS) entry which is preliminary data.</text>
</comment>
<organism evidence="1 2">
    <name type="scientific">Drosophila navojoa</name>
    <name type="common">Fruit fly</name>
    <dbReference type="NCBI Taxonomy" id="7232"/>
    <lineage>
        <taxon>Eukaryota</taxon>
        <taxon>Metazoa</taxon>
        <taxon>Ecdysozoa</taxon>
        <taxon>Arthropoda</taxon>
        <taxon>Hexapoda</taxon>
        <taxon>Insecta</taxon>
        <taxon>Pterygota</taxon>
        <taxon>Neoptera</taxon>
        <taxon>Endopterygota</taxon>
        <taxon>Diptera</taxon>
        <taxon>Brachycera</taxon>
        <taxon>Muscomorpha</taxon>
        <taxon>Ephydroidea</taxon>
        <taxon>Drosophilidae</taxon>
        <taxon>Drosophila</taxon>
    </lineage>
</organism>
<protein>
    <submittedName>
        <fullName evidence="1">Uncharacterized protein</fullName>
    </submittedName>
</protein>